<keyword evidence="2" id="KW-1003">Cell membrane</keyword>
<dbReference type="Gene3D" id="2.60.40.420">
    <property type="entry name" value="Cupredoxins - blue copper proteins"/>
    <property type="match status" value="1"/>
</dbReference>
<comment type="similarity">
    <text evidence="9">Belongs to the early nodulin-like (ENODL) family.</text>
</comment>
<dbReference type="OMA" id="PADYLNC"/>
<evidence type="ECO:0000256" key="6">
    <source>
        <dbReference type="ARBA" id="ARBA00023157"/>
    </source>
</evidence>
<dbReference type="GO" id="GO:0009055">
    <property type="term" value="F:electron transfer activity"/>
    <property type="evidence" value="ECO:0007669"/>
    <property type="project" value="InterPro"/>
</dbReference>
<evidence type="ECO:0000313" key="13">
    <source>
        <dbReference type="EMBL" id="EEF39580.1"/>
    </source>
</evidence>
<dbReference type="CDD" id="cd11019">
    <property type="entry name" value="OsENODL1_like"/>
    <property type="match status" value="1"/>
</dbReference>
<evidence type="ECO:0000256" key="1">
    <source>
        <dbReference type="ARBA" id="ARBA00004609"/>
    </source>
</evidence>
<reference evidence="14" key="1">
    <citation type="journal article" date="2010" name="Nat. Biotechnol.">
        <title>Draft genome sequence of the oilseed species Ricinus communis.</title>
        <authorList>
            <person name="Chan A.P."/>
            <person name="Crabtree J."/>
            <person name="Zhao Q."/>
            <person name="Lorenzi H."/>
            <person name="Orvis J."/>
            <person name="Puiu D."/>
            <person name="Melake-Berhan A."/>
            <person name="Jones K.M."/>
            <person name="Redman J."/>
            <person name="Chen G."/>
            <person name="Cahoon E.B."/>
            <person name="Gedil M."/>
            <person name="Stanke M."/>
            <person name="Haas B.J."/>
            <person name="Wortman J.R."/>
            <person name="Fraser-Liggett C.M."/>
            <person name="Ravel J."/>
            <person name="Rabinowicz P.D."/>
        </authorList>
    </citation>
    <scope>NUCLEOTIDE SEQUENCE [LARGE SCALE GENOMIC DNA]</scope>
    <source>
        <strain evidence="14">cv. Hale</strain>
    </source>
</reference>
<dbReference type="InParanoid" id="B9S9R0"/>
<gene>
    <name evidence="13" type="ORF">RCOM_0521440</name>
</gene>
<keyword evidence="5 11" id="KW-0472">Membrane</keyword>
<keyword evidence="3" id="KW-0336">GPI-anchor</keyword>
<evidence type="ECO:0000256" key="4">
    <source>
        <dbReference type="ARBA" id="ARBA00022729"/>
    </source>
</evidence>
<name>B9S9R0_RICCO</name>
<dbReference type="InterPro" id="IPR041846">
    <property type="entry name" value="ENL_dom"/>
</dbReference>
<keyword evidence="6" id="KW-1015">Disulfide bond</keyword>
<dbReference type="GO" id="GO:0005886">
    <property type="term" value="C:plasma membrane"/>
    <property type="evidence" value="ECO:0000318"/>
    <property type="project" value="GO_Central"/>
</dbReference>
<dbReference type="SUPFAM" id="SSF49503">
    <property type="entry name" value="Cupredoxins"/>
    <property type="match status" value="1"/>
</dbReference>
<feature type="region of interest" description="Disordered" evidence="10">
    <location>
        <begin position="139"/>
        <end position="159"/>
    </location>
</feature>
<evidence type="ECO:0000256" key="9">
    <source>
        <dbReference type="ARBA" id="ARBA00035011"/>
    </source>
</evidence>
<dbReference type="PANTHER" id="PTHR33021:SF14">
    <property type="entry name" value="OS01G0272700 PROTEIN"/>
    <property type="match status" value="1"/>
</dbReference>
<keyword evidence="4" id="KW-0732">Signal</keyword>
<proteinExistence type="inferred from homology"/>
<dbReference type="STRING" id="3988.B9S9R0"/>
<evidence type="ECO:0000256" key="10">
    <source>
        <dbReference type="SAM" id="MobiDB-lite"/>
    </source>
</evidence>
<dbReference type="EMBL" id="EQ973899">
    <property type="protein sequence ID" value="EEF39580.1"/>
    <property type="molecule type" value="Genomic_DNA"/>
</dbReference>
<dbReference type="OrthoDB" id="959565at2759"/>
<dbReference type="Proteomes" id="UP000008311">
    <property type="component" value="Unassembled WGS sequence"/>
</dbReference>
<keyword evidence="7" id="KW-0325">Glycoprotein</keyword>
<evidence type="ECO:0000256" key="8">
    <source>
        <dbReference type="ARBA" id="ARBA00023288"/>
    </source>
</evidence>
<accession>B9S9R0</accession>
<dbReference type="FunFam" id="2.60.40.420:FF:000010">
    <property type="entry name" value="Early nodulin-like protein 1"/>
    <property type="match status" value="1"/>
</dbReference>
<keyword evidence="8" id="KW-0449">Lipoprotein</keyword>
<comment type="subcellular location">
    <subcellularLocation>
        <location evidence="1">Cell membrane</location>
        <topology evidence="1">Lipid-anchor</topology>
        <topology evidence="1">GPI-anchor</topology>
    </subcellularLocation>
</comment>
<keyword evidence="11" id="KW-0812">Transmembrane</keyword>
<dbReference type="InterPro" id="IPR003245">
    <property type="entry name" value="Phytocyanin_dom"/>
</dbReference>
<dbReference type="PANTHER" id="PTHR33021">
    <property type="entry name" value="BLUE COPPER PROTEIN"/>
    <property type="match status" value="1"/>
</dbReference>
<dbReference type="InterPro" id="IPR008972">
    <property type="entry name" value="Cupredoxin"/>
</dbReference>
<evidence type="ECO:0000256" key="11">
    <source>
        <dbReference type="SAM" id="Phobius"/>
    </source>
</evidence>
<dbReference type="AlphaFoldDB" id="B9S9R0"/>
<dbReference type="eggNOG" id="ENOG502RZSF">
    <property type="taxonomic scope" value="Eukaryota"/>
</dbReference>
<evidence type="ECO:0000256" key="5">
    <source>
        <dbReference type="ARBA" id="ARBA00023136"/>
    </source>
</evidence>
<dbReference type="PROSITE" id="PS51485">
    <property type="entry name" value="PHYTOCYANIN"/>
    <property type="match status" value="1"/>
</dbReference>
<keyword evidence="11" id="KW-1133">Transmembrane helix</keyword>
<feature type="transmembrane region" description="Helical" evidence="11">
    <location>
        <begin position="175"/>
        <end position="193"/>
    </location>
</feature>
<protein>
    <submittedName>
        <fullName evidence="13">Mavicyanin, putative</fullName>
    </submittedName>
</protein>
<dbReference type="GO" id="GO:0098552">
    <property type="term" value="C:side of membrane"/>
    <property type="evidence" value="ECO:0007669"/>
    <property type="project" value="UniProtKB-KW"/>
</dbReference>
<dbReference type="KEGG" id="rcu:8266944"/>
<sequence>MASFSVTKPHNFAFSFLVLVSGFAMFVTSFQFEVGSRRGWIKPTGNETETYDDWATRNRFHVGDSLYFRYQSDSVLVVNSTAFRNCITSNPISEFDDGNTVFEFDRHGFFYFVSGQPGHCKAGQKMVVRVMAHQVAAAEAPNAAPSPKENGNGEDDWNSFNWGPPSLNSTVNVSVASYFLTALGGVLAILYLLM</sequence>
<evidence type="ECO:0000256" key="7">
    <source>
        <dbReference type="ARBA" id="ARBA00023180"/>
    </source>
</evidence>
<evidence type="ECO:0000256" key="2">
    <source>
        <dbReference type="ARBA" id="ARBA00022475"/>
    </source>
</evidence>
<organism evidence="13 14">
    <name type="scientific">Ricinus communis</name>
    <name type="common">Castor bean</name>
    <dbReference type="NCBI Taxonomy" id="3988"/>
    <lineage>
        <taxon>Eukaryota</taxon>
        <taxon>Viridiplantae</taxon>
        <taxon>Streptophyta</taxon>
        <taxon>Embryophyta</taxon>
        <taxon>Tracheophyta</taxon>
        <taxon>Spermatophyta</taxon>
        <taxon>Magnoliopsida</taxon>
        <taxon>eudicotyledons</taxon>
        <taxon>Gunneridae</taxon>
        <taxon>Pentapetalae</taxon>
        <taxon>rosids</taxon>
        <taxon>fabids</taxon>
        <taxon>Malpighiales</taxon>
        <taxon>Euphorbiaceae</taxon>
        <taxon>Acalyphoideae</taxon>
        <taxon>Acalypheae</taxon>
        <taxon>Ricinus</taxon>
    </lineage>
</organism>
<keyword evidence="14" id="KW-1185">Reference proteome</keyword>
<evidence type="ECO:0000256" key="3">
    <source>
        <dbReference type="ARBA" id="ARBA00022622"/>
    </source>
</evidence>
<dbReference type="InterPro" id="IPR039391">
    <property type="entry name" value="Phytocyanin-like"/>
</dbReference>
<evidence type="ECO:0000313" key="14">
    <source>
        <dbReference type="Proteomes" id="UP000008311"/>
    </source>
</evidence>
<evidence type="ECO:0000259" key="12">
    <source>
        <dbReference type="PROSITE" id="PS51485"/>
    </source>
</evidence>
<feature type="domain" description="Phytocyanin" evidence="12">
    <location>
        <begin position="30"/>
        <end position="132"/>
    </location>
</feature>
<dbReference type="Pfam" id="PF02298">
    <property type="entry name" value="Cu_bind_like"/>
    <property type="match status" value="1"/>
</dbReference>
<feature type="transmembrane region" description="Helical" evidence="11">
    <location>
        <begin position="12"/>
        <end position="32"/>
    </location>
</feature>